<protein>
    <submittedName>
        <fullName evidence="1">Uncharacterized protein</fullName>
    </submittedName>
</protein>
<comment type="caution">
    <text evidence="1">The sequence shown here is derived from an EMBL/GenBank/DDBJ whole genome shotgun (WGS) entry which is preliminary data.</text>
</comment>
<organism evidence="1 2">
    <name type="scientific">Candidatus Woesebacteria bacterium GW2011_GWB1_39_10b</name>
    <dbReference type="NCBI Taxonomy" id="1618573"/>
    <lineage>
        <taxon>Bacteria</taxon>
        <taxon>Candidatus Woeseibacteriota</taxon>
    </lineage>
</organism>
<dbReference type="Proteomes" id="UP000034932">
    <property type="component" value="Unassembled WGS sequence"/>
</dbReference>
<proteinExistence type="predicted"/>
<dbReference type="AlphaFoldDB" id="A0A0G0LYF7"/>
<sequence>ISLDKFTFVLSKVNTTLAKEMLLVLALTMILKAESGGKVWLEGEKLRSTGSTTAWVL</sequence>
<name>A0A0G0LYF7_9BACT</name>
<evidence type="ECO:0000313" key="1">
    <source>
        <dbReference type="EMBL" id="KKQ93040.1"/>
    </source>
</evidence>
<reference evidence="1 2" key="1">
    <citation type="journal article" date="2015" name="Nature">
        <title>rRNA introns, odd ribosomes, and small enigmatic genomes across a large radiation of phyla.</title>
        <authorList>
            <person name="Brown C.T."/>
            <person name="Hug L.A."/>
            <person name="Thomas B.C."/>
            <person name="Sharon I."/>
            <person name="Castelle C.J."/>
            <person name="Singh A."/>
            <person name="Wilkins M.J."/>
            <person name="Williams K.H."/>
            <person name="Banfield J.F."/>
        </authorList>
    </citation>
    <scope>NUCLEOTIDE SEQUENCE [LARGE SCALE GENOMIC DNA]</scope>
</reference>
<dbReference type="EMBL" id="LBVW01000020">
    <property type="protein sequence ID" value="KKQ93040.1"/>
    <property type="molecule type" value="Genomic_DNA"/>
</dbReference>
<gene>
    <name evidence="1" type="ORF">UT19_C0020G0001</name>
</gene>
<accession>A0A0G0LYF7</accession>
<evidence type="ECO:0000313" key="2">
    <source>
        <dbReference type="Proteomes" id="UP000034932"/>
    </source>
</evidence>
<feature type="non-terminal residue" evidence="1">
    <location>
        <position position="1"/>
    </location>
</feature>